<dbReference type="InterPro" id="IPR013783">
    <property type="entry name" value="Ig-like_fold"/>
</dbReference>
<name>X0Z2F5_9ZZZZ</name>
<dbReference type="InterPro" id="IPR035986">
    <property type="entry name" value="PKD_dom_sf"/>
</dbReference>
<dbReference type="EMBL" id="BART01000072">
    <property type="protein sequence ID" value="GAG63385.1"/>
    <property type="molecule type" value="Genomic_DNA"/>
</dbReference>
<protein>
    <recommendedName>
        <fullName evidence="2">PKD domain-containing protein</fullName>
    </recommendedName>
</protein>
<feature type="domain" description="PKD" evidence="2">
    <location>
        <begin position="65"/>
        <end position="132"/>
    </location>
</feature>
<dbReference type="CDD" id="cd00146">
    <property type="entry name" value="PKD"/>
    <property type="match status" value="1"/>
</dbReference>
<proteinExistence type="predicted"/>
<evidence type="ECO:0000313" key="3">
    <source>
        <dbReference type="EMBL" id="GAG63385.1"/>
    </source>
</evidence>
<dbReference type="SUPFAM" id="SSF49299">
    <property type="entry name" value="PKD domain"/>
    <property type="match status" value="1"/>
</dbReference>
<dbReference type="InterPro" id="IPR022409">
    <property type="entry name" value="PKD/Chitinase_dom"/>
</dbReference>
<dbReference type="PROSITE" id="PS50093">
    <property type="entry name" value="PKD"/>
    <property type="match status" value="1"/>
</dbReference>
<organism evidence="3">
    <name type="scientific">marine sediment metagenome</name>
    <dbReference type="NCBI Taxonomy" id="412755"/>
    <lineage>
        <taxon>unclassified sequences</taxon>
        <taxon>metagenomes</taxon>
        <taxon>ecological metagenomes</taxon>
    </lineage>
</organism>
<comment type="caution">
    <text evidence="3">The sequence shown here is derived from an EMBL/GenBank/DDBJ whole genome shotgun (WGS) entry which is preliminary data.</text>
</comment>
<dbReference type="Pfam" id="PF18911">
    <property type="entry name" value="PKD_4"/>
    <property type="match status" value="1"/>
</dbReference>
<dbReference type="InterPro" id="IPR000601">
    <property type="entry name" value="PKD_dom"/>
</dbReference>
<gene>
    <name evidence="3" type="ORF">S01H4_00510</name>
</gene>
<feature type="compositionally biased region" description="Basic and acidic residues" evidence="1">
    <location>
        <begin position="38"/>
        <end position="60"/>
    </location>
</feature>
<reference evidence="3" key="1">
    <citation type="journal article" date="2014" name="Front. Microbiol.">
        <title>High frequency of phylogenetically diverse reductive dehalogenase-homologous genes in deep subseafloor sedimentary metagenomes.</title>
        <authorList>
            <person name="Kawai M."/>
            <person name="Futagami T."/>
            <person name="Toyoda A."/>
            <person name="Takaki Y."/>
            <person name="Nishi S."/>
            <person name="Hori S."/>
            <person name="Arai W."/>
            <person name="Tsubouchi T."/>
            <person name="Morono Y."/>
            <person name="Uchiyama I."/>
            <person name="Ito T."/>
            <person name="Fujiyama A."/>
            <person name="Inagaki F."/>
            <person name="Takami H."/>
        </authorList>
    </citation>
    <scope>NUCLEOTIDE SEQUENCE</scope>
    <source>
        <strain evidence="3">Expedition CK06-06</strain>
    </source>
</reference>
<evidence type="ECO:0000259" key="2">
    <source>
        <dbReference type="PROSITE" id="PS50093"/>
    </source>
</evidence>
<dbReference type="Gene3D" id="2.60.40.10">
    <property type="entry name" value="Immunoglobulins"/>
    <property type="match status" value="1"/>
</dbReference>
<dbReference type="AlphaFoldDB" id="X0Z2F5"/>
<evidence type="ECO:0000256" key="1">
    <source>
        <dbReference type="SAM" id="MobiDB-lite"/>
    </source>
</evidence>
<sequence>MKKRKTGRAIITIIIVVLLIYTIVSSINKSIWDRQKQESELESRIEKQKEKTEETKEEINTKNSPPIARAGEDREIETNSTIILSAYRTTDPDGDDLTYMWDLGDERVAEGIMVQVQYQNPGAYFITLTTSDGFVESKDSFTLTVLESINKPTITLEIIEGPFLETGFCVYRVRAYVEGDPFPKLYFNRDDGLPANDNIAQINLTKEGEKFTLIATAENEFGKAVEKITLINTCH</sequence>
<feature type="region of interest" description="Disordered" evidence="1">
    <location>
        <begin position="38"/>
        <end position="72"/>
    </location>
</feature>
<dbReference type="SMART" id="SM00089">
    <property type="entry name" value="PKD"/>
    <property type="match status" value="1"/>
</dbReference>
<accession>X0Z2F5</accession>